<keyword evidence="7" id="KW-0479">Metal-binding</keyword>
<evidence type="ECO:0000256" key="7">
    <source>
        <dbReference type="ARBA" id="ARBA00022723"/>
    </source>
</evidence>
<dbReference type="SMART" id="SM00478">
    <property type="entry name" value="ENDO3c"/>
    <property type="match status" value="1"/>
</dbReference>
<comment type="caution">
    <text evidence="15">The sequence shown here is derived from an EMBL/GenBank/DDBJ whole genome shotgun (WGS) entry which is preliminary data.</text>
</comment>
<evidence type="ECO:0000256" key="11">
    <source>
        <dbReference type="ARBA" id="ARBA00023014"/>
    </source>
</evidence>
<gene>
    <name evidence="15" type="ORF">TEOVI_000321700</name>
</gene>
<dbReference type="GO" id="GO:0000701">
    <property type="term" value="F:purine-specific mismatch base pair DNA N-glycosylase activity"/>
    <property type="evidence" value="ECO:0007669"/>
    <property type="project" value="UniProtKB-EC"/>
</dbReference>
<evidence type="ECO:0000256" key="8">
    <source>
        <dbReference type="ARBA" id="ARBA00022763"/>
    </source>
</evidence>
<dbReference type="GO" id="GO:0034039">
    <property type="term" value="F:8-oxo-7,8-dihydroguanine DNA N-glycosylase activity"/>
    <property type="evidence" value="ECO:0007669"/>
    <property type="project" value="TreeGrafter"/>
</dbReference>
<dbReference type="PANTHER" id="PTHR42944:SF1">
    <property type="entry name" value="ADENINE DNA GLYCOSYLASE"/>
    <property type="match status" value="1"/>
</dbReference>
<evidence type="ECO:0000256" key="9">
    <source>
        <dbReference type="ARBA" id="ARBA00022801"/>
    </source>
</evidence>
<dbReference type="Gene3D" id="1.10.1670.10">
    <property type="entry name" value="Helix-hairpin-Helix base-excision DNA repair enzymes (C-terminal)"/>
    <property type="match status" value="1"/>
</dbReference>
<evidence type="ECO:0000313" key="15">
    <source>
        <dbReference type="EMBL" id="SCU71636.1"/>
    </source>
</evidence>
<dbReference type="GO" id="GO:0005634">
    <property type="term" value="C:nucleus"/>
    <property type="evidence" value="ECO:0007669"/>
    <property type="project" value="TreeGrafter"/>
</dbReference>
<dbReference type="GO" id="GO:0046872">
    <property type="term" value="F:metal ion binding"/>
    <property type="evidence" value="ECO:0007669"/>
    <property type="project" value="UniProtKB-KW"/>
</dbReference>
<comment type="similarity">
    <text evidence="3">Belongs to the Nth/MutY family.</text>
</comment>
<dbReference type="AlphaFoldDB" id="A0A1G4IGV2"/>
<keyword evidence="8" id="KW-0227">DNA damage</keyword>
<dbReference type="InterPro" id="IPR003265">
    <property type="entry name" value="HhH-GPD_domain"/>
</dbReference>
<evidence type="ECO:0000313" key="16">
    <source>
        <dbReference type="Proteomes" id="UP000195570"/>
    </source>
</evidence>
<dbReference type="CDD" id="cd00056">
    <property type="entry name" value="ENDO3c"/>
    <property type="match status" value="1"/>
</dbReference>
<dbReference type="InterPro" id="IPR023170">
    <property type="entry name" value="HhH_base_excis_C"/>
</dbReference>
<reference evidence="15" key="1">
    <citation type="submission" date="2016-09" db="EMBL/GenBank/DDBJ databases">
        <authorList>
            <person name="Hebert L."/>
            <person name="Moumen B."/>
        </authorList>
    </citation>
    <scope>NUCLEOTIDE SEQUENCE [LARGE SCALE GENOMIC DNA]</scope>
    <source>
        <strain evidence="15">OVI</strain>
    </source>
</reference>
<protein>
    <recommendedName>
        <fullName evidence="5">Adenine DNA glycosylase</fullName>
        <ecNumber evidence="4">3.2.2.31</ecNumber>
    </recommendedName>
</protein>
<organism evidence="15 16">
    <name type="scientific">Trypanosoma equiperdum</name>
    <dbReference type="NCBI Taxonomy" id="5694"/>
    <lineage>
        <taxon>Eukaryota</taxon>
        <taxon>Discoba</taxon>
        <taxon>Euglenozoa</taxon>
        <taxon>Kinetoplastea</taxon>
        <taxon>Metakinetoplastina</taxon>
        <taxon>Trypanosomatida</taxon>
        <taxon>Trypanosomatidae</taxon>
        <taxon>Trypanosoma</taxon>
    </lineage>
</organism>
<comment type="cofactor">
    <cofactor evidence="2">
        <name>[4Fe-4S] cluster</name>
        <dbReference type="ChEBI" id="CHEBI:49883"/>
    </cofactor>
</comment>
<keyword evidence="6" id="KW-0004">4Fe-4S</keyword>
<dbReference type="VEuPathDB" id="TriTrypDB:TEOVI_000321700"/>
<dbReference type="GO" id="GO:0006284">
    <property type="term" value="P:base-excision repair"/>
    <property type="evidence" value="ECO:0007669"/>
    <property type="project" value="InterPro"/>
</dbReference>
<evidence type="ECO:0000256" key="6">
    <source>
        <dbReference type="ARBA" id="ARBA00022485"/>
    </source>
</evidence>
<evidence type="ECO:0000256" key="4">
    <source>
        <dbReference type="ARBA" id="ARBA00012045"/>
    </source>
</evidence>
<dbReference type="InterPro" id="IPR044298">
    <property type="entry name" value="MIG/MutY"/>
</dbReference>
<dbReference type="EC" id="3.2.2.31" evidence="4"/>
<dbReference type="InterPro" id="IPR011257">
    <property type="entry name" value="DNA_glycosylase"/>
</dbReference>
<name>A0A1G4IGV2_TRYEQ</name>
<dbReference type="RefSeq" id="XP_067082264.1">
    <property type="nucleotide sequence ID" value="XM_067226163.1"/>
</dbReference>
<evidence type="ECO:0000256" key="2">
    <source>
        <dbReference type="ARBA" id="ARBA00001966"/>
    </source>
</evidence>
<keyword evidence="13 15" id="KW-0326">Glycosidase</keyword>
<evidence type="ECO:0000256" key="5">
    <source>
        <dbReference type="ARBA" id="ARBA00022023"/>
    </source>
</evidence>
<evidence type="ECO:0000256" key="12">
    <source>
        <dbReference type="ARBA" id="ARBA00023204"/>
    </source>
</evidence>
<dbReference type="Gene3D" id="3.90.79.10">
    <property type="entry name" value="Nucleoside Triphosphate Pyrophosphohydrolase"/>
    <property type="match status" value="1"/>
</dbReference>
<dbReference type="SUPFAM" id="SSF55811">
    <property type="entry name" value="Nudix"/>
    <property type="match status" value="1"/>
</dbReference>
<keyword evidence="11" id="KW-0411">Iron-sulfur</keyword>
<proteinExistence type="inferred from homology"/>
<dbReference type="EMBL" id="CZPT02001683">
    <property type="protein sequence ID" value="SCU71636.1"/>
    <property type="molecule type" value="Genomic_DNA"/>
</dbReference>
<dbReference type="InterPro" id="IPR015797">
    <property type="entry name" value="NUDIX_hydrolase-like_dom_sf"/>
</dbReference>
<dbReference type="GO" id="GO:0006298">
    <property type="term" value="P:mismatch repair"/>
    <property type="evidence" value="ECO:0007669"/>
    <property type="project" value="TreeGrafter"/>
</dbReference>
<dbReference type="FunFam" id="1.10.340.30:FF:000002">
    <property type="entry name" value="Adenine DNA glycosylase"/>
    <property type="match status" value="1"/>
</dbReference>
<dbReference type="GO" id="GO:0032357">
    <property type="term" value="F:oxidized purine DNA binding"/>
    <property type="evidence" value="ECO:0007669"/>
    <property type="project" value="TreeGrafter"/>
</dbReference>
<comment type="catalytic activity">
    <reaction evidence="1">
        <text>Hydrolyzes free adenine bases from 7,8-dihydro-8-oxoguanine:adenine mismatched double-stranded DNA, leaving an apurinic site.</text>
        <dbReference type="EC" id="3.2.2.31"/>
    </reaction>
</comment>
<feature type="domain" description="HhH-GPD" evidence="14">
    <location>
        <begin position="117"/>
        <end position="272"/>
    </location>
</feature>
<evidence type="ECO:0000259" key="14">
    <source>
        <dbReference type="SMART" id="SM00478"/>
    </source>
</evidence>
<dbReference type="Pfam" id="PF00730">
    <property type="entry name" value="HhH-GPD"/>
    <property type="match status" value="1"/>
</dbReference>
<keyword evidence="12" id="KW-0234">DNA repair</keyword>
<keyword evidence="16" id="KW-1185">Reference proteome</keyword>
<evidence type="ECO:0000256" key="10">
    <source>
        <dbReference type="ARBA" id="ARBA00023004"/>
    </source>
</evidence>
<dbReference type="Gene3D" id="1.10.340.30">
    <property type="entry name" value="Hypothetical protein, domain 2"/>
    <property type="match status" value="1"/>
</dbReference>
<evidence type="ECO:0000256" key="13">
    <source>
        <dbReference type="ARBA" id="ARBA00023295"/>
    </source>
</evidence>
<keyword evidence="10" id="KW-0408">Iron</keyword>
<dbReference type="GO" id="GO:0035485">
    <property type="term" value="F:adenine/guanine mispair binding"/>
    <property type="evidence" value="ECO:0007669"/>
    <property type="project" value="TreeGrafter"/>
</dbReference>
<dbReference type="SUPFAM" id="SSF48150">
    <property type="entry name" value="DNA-glycosylase"/>
    <property type="match status" value="1"/>
</dbReference>
<accession>A0A1G4IGV2</accession>
<dbReference type="GeneID" id="92377157"/>
<dbReference type="PANTHER" id="PTHR42944">
    <property type="entry name" value="ADENINE DNA GLYCOSYLASE"/>
    <property type="match status" value="1"/>
</dbReference>
<keyword evidence="9 15" id="KW-0378">Hydrolase</keyword>
<evidence type="ECO:0000256" key="1">
    <source>
        <dbReference type="ARBA" id="ARBA00000843"/>
    </source>
</evidence>
<dbReference type="Proteomes" id="UP000195570">
    <property type="component" value="Unassembled WGS sequence"/>
</dbReference>
<dbReference type="GO" id="GO:0051539">
    <property type="term" value="F:4 iron, 4 sulfur cluster binding"/>
    <property type="evidence" value="ECO:0007669"/>
    <property type="project" value="UniProtKB-KW"/>
</dbReference>
<evidence type="ECO:0000256" key="3">
    <source>
        <dbReference type="ARBA" id="ARBA00008343"/>
    </source>
</evidence>
<sequence>MNFPLQFSLNTPLPSAQSRVIVTRNGYGRPAVCYLVVFLKSSYELLLKVALPVGESMPAMKNNCADIRQATIEWFHTNQRRDLPWRQTFSDTDACHPVVPVVTPLTDPYHVWVSEVMSQQTQMDTVIPYFKRWIAVFPDIATLARATEASVMAVWSGMGYYRRALYLKKGAEHVMKHFGGSLPTTAAQLRAIPGIGLYTSAAIASICFRERIISVDGNVVRVLSRLRCERNFDPKSAKSIKEVFHWGQEIMGEGPCDRPGDFNQGLMEIGARVCKPSGRPLCEECPLHRYCGAYAAMQSGEIPSIEGVIPLRAKTLKKKKEHVFCLVHEFREKTAGDSALKRRFIVVRRPEEGLLGGMLEFPSRTYVSSPDGGTDIKGSRDVTDELRKKLAAGHKNVVEVGHVQHIFSHIDMRVLVYHAVWDGPSLDCGGYTRGTDPRVAARRPSEEKICNALRRELCLDSSRISVKTEEEIKGAAASRLLLKILDKLTPLNSEGRVRKPSTRKRPRLAG</sequence>